<feature type="domain" description="Zn(2)-C6 fungal-type" evidence="3">
    <location>
        <begin position="99"/>
        <end position="130"/>
    </location>
</feature>
<feature type="region of interest" description="Disordered" evidence="2">
    <location>
        <begin position="70"/>
        <end position="91"/>
    </location>
</feature>
<feature type="compositionally biased region" description="Polar residues" evidence="2">
    <location>
        <begin position="1"/>
        <end position="30"/>
    </location>
</feature>
<dbReference type="RefSeq" id="XP_046115030.1">
    <property type="nucleotide sequence ID" value="XM_046258828.1"/>
</dbReference>
<evidence type="ECO:0000313" key="4">
    <source>
        <dbReference type="EMBL" id="KAG9251106.1"/>
    </source>
</evidence>
<dbReference type="CDD" id="cd12148">
    <property type="entry name" value="fungal_TF_MHR"/>
    <property type="match status" value="1"/>
</dbReference>
<feature type="region of interest" description="Disordered" evidence="2">
    <location>
        <begin position="1"/>
        <end position="54"/>
    </location>
</feature>
<evidence type="ECO:0000256" key="2">
    <source>
        <dbReference type="SAM" id="MobiDB-lite"/>
    </source>
</evidence>
<dbReference type="EMBL" id="MU251270">
    <property type="protein sequence ID" value="KAG9251106.1"/>
    <property type="molecule type" value="Genomic_DNA"/>
</dbReference>
<reference evidence="4" key="1">
    <citation type="journal article" date="2021" name="IMA Fungus">
        <title>Genomic characterization of three marine fungi, including Emericellopsis atlantica sp. nov. with signatures of a generalist lifestyle and marine biomass degradation.</title>
        <authorList>
            <person name="Hagestad O.C."/>
            <person name="Hou L."/>
            <person name="Andersen J.H."/>
            <person name="Hansen E.H."/>
            <person name="Altermark B."/>
            <person name="Li C."/>
            <person name="Kuhnert E."/>
            <person name="Cox R.J."/>
            <person name="Crous P.W."/>
            <person name="Spatafora J.W."/>
            <person name="Lail K."/>
            <person name="Amirebrahimi M."/>
            <person name="Lipzen A."/>
            <person name="Pangilinan J."/>
            <person name="Andreopoulos W."/>
            <person name="Hayes R.D."/>
            <person name="Ng V."/>
            <person name="Grigoriev I.V."/>
            <person name="Jackson S.A."/>
            <person name="Sutton T.D.S."/>
            <person name="Dobson A.D.W."/>
            <person name="Rama T."/>
        </authorList>
    </citation>
    <scope>NUCLEOTIDE SEQUENCE</scope>
    <source>
        <strain evidence="4">TS7</strain>
    </source>
</reference>
<dbReference type="CDD" id="cd00067">
    <property type="entry name" value="GAL4"/>
    <property type="match status" value="1"/>
</dbReference>
<dbReference type="InterPro" id="IPR050797">
    <property type="entry name" value="Carb_Metab_Trans_Reg"/>
</dbReference>
<dbReference type="PROSITE" id="PS50048">
    <property type="entry name" value="ZN2_CY6_FUNGAL_2"/>
    <property type="match status" value="1"/>
</dbReference>
<evidence type="ECO:0000256" key="1">
    <source>
        <dbReference type="ARBA" id="ARBA00023242"/>
    </source>
</evidence>
<dbReference type="OrthoDB" id="4132249at2759"/>
<dbReference type="Proteomes" id="UP000887229">
    <property type="component" value="Unassembled WGS sequence"/>
</dbReference>
<dbReference type="GeneID" id="70289731"/>
<feature type="region of interest" description="Disordered" evidence="2">
    <location>
        <begin position="537"/>
        <end position="562"/>
    </location>
</feature>
<dbReference type="AlphaFoldDB" id="A0A9P7ZG50"/>
<dbReference type="PROSITE" id="PS00463">
    <property type="entry name" value="ZN2_CY6_FUNGAL_1"/>
    <property type="match status" value="1"/>
</dbReference>
<dbReference type="Gene3D" id="4.10.240.10">
    <property type="entry name" value="Zn(2)-C6 fungal-type DNA-binding domain"/>
    <property type="match status" value="1"/>
</dbReference>
<sequence length="562" mass="62163">MSFQNFEQPYPQPTSQTVLPQIQDQPSRVSGTKRAALGSFGDPTHARHNLTSAASPSVSIASSASPANVLPNGSAAENQYTPGHASGSPAAKRFQVPRACERCKRLRRGCSEYRPCRRCVDAGVADQCQVTAVGPQLNGPGQGNDAQSLHQRLSDLVPARLVDYCTQRFFDRLHPTIPILTMEYVARLRAASISPEGLESLAVLVGMCGQVLLQTEEPEELFQQGVIPEKNLAFGRLLLDTAIAAYQIMPRRSVVSIEMCMFSFFLYACEAVLFHHSRAFRFLRETTTLVLLFRPEEADDTTQLVANRLFWVLLISERSHAIRYRRPITLQITNATPSIDAGDSSLVGFWSLAALFRPIDTSFIALLNHEELAIGPSPESINHIETKVNSALSPGLDLRDTQKANLRVTQLWLRVIIWQLRLHLGYLVEESYQHSLTYRYPIDVAKDLMLSTRDLSPPAFKVHGVGLTEKLFDIASALVDVLARIPLNSTSPRGVAMGTLPEDDLLYLRNLIRKLPGGQTMFDDLLEKHIQQSVPALATRRPNISSPSTLDARGQLGTRGGH</sequence>
<keyword evidence="5" id="KW-1185">Reference proteome</keyword>
<organism evidence="4 5">
    <name type="scientific">Emericellopsis atlantica</name>
    <dbReference type="NCBI Taxonomy" id="2614577"/>
    <lineage>
        <taxon>Eukaryota</taxon>
        <taxon>Fungi</taxon>
        <taxon>Dikarya</taxon>
        <taxon>Ascomycota</taxon>
        <taxon>Pezizomycotina</taxon>
        <taxon>Sordariomycetes</taxon>
        <taxon>Hypocreomycetidae</taxon>
        <taxon>Hypocreales</taxon>
        <taxon>Bionectriaceae</taxon>
        <taxon>Emericellopsis</taxon>
    </lineage>
</organism>
<accession>A0A9P7ZG50</accession>
<comment type="caution">
    <text evidence="4">The sequence shown here is derived from an EMBL/GenBank/DDBJ whole genome shotgun (WGS) entry which is preliminary data.</text>
</comment>
<dbReference type="InterPro" id="IPR036864">
    <property type="entry name" value="Zn2-C6_fun-type_DNA-bd_sf"/>
</dbReference>
<evidence type="ECO:0000259" key="3">
    <source>
        <dbReference type="PROSITE" id="PS50048"/>
    </source>
</evidence>
<dbReference type="GO" id="GO:0008270">
    <property type="term" value="F:zinc ion binding"/>
    <property type="evidence" value="ECO:0007669"/>
    <property type="project" value="InterPro"/>
</dbReference>
<gene>
    <name evidence="4" type="ORF">F5Z01DRAFT_293496</name>
</gene>
<dbReference type="PANTHER" id="PTHR31668">
    <property type="entry name" value="GLUCOSE TRANSPORT TRANSCRIPTION REGULATOR RGT1-RELATED-RELATED"/>
    <property type="match status" value="1"/>
</dbReference>
<dbReference type="GO" id="GO:0000981">
    <property type="term" value="F:DNA-binding transcription factor activity, RNA polymerase II-specific"/>
    <property type="evidence" value="ECO:0007669"/>
    <property type="project" value="InterPro"/>
</dbReference>
<name>A0A9P7ZG50_9HYPO</name>
<dbReference type="SUPFAM" id="SSF57701">
    <property type="entry name" value="Zn2/Cys6 DNA-binding domain"/>
    <property type="match status" value="1"/>
</dbReference>
<keyword evidence="1" id="KW-0539">Nucleus</keyword>
<proteinExistence type="predicted"/>
<dbReference type="PANTHER" id="PTHR31668:SF20">
    <property type="entry name" value="ZN(II)2CYS6 TRANSCRIPTION FACTOR (EUROFUNG)"/>
    <property type="match status" value="1"/>
</dbReference>
<dbReference type="InterPro" id="IPR001138">
    <property type="entry name" value="Zn2Cys6_DnaBD"/>
</dbReference>
<protein>
    <recommendedName>
        <fullName evidence="3">Zn(2)-C6 fungal-type domain-containing protein</fullName>
    </recommendedName>
</protein>
<evidence type="ECO:0000313" key="5">
    <source>
        <dbReference type="Proteomes" id="UP000887229"/>
    </source>
</evidence>